<feature type="transmembrane region" description="Helical" evidence="6">
    <location>
        <begin position="400"/>
        <end position="421"/>
    </location>
</feature>
<feature type="transmembrane region" description="Helical" evidence="6">
    <location>
        <begin position="577"/>
        <end position="598"/>
    </location>
</feature>
<dbReference type="OrthoDB" id="12374at2157"/>
<reference evidence="8 9" key="1">
    <citation type="journal article" date="2019" name="Int. J. Syst. Evol. Microbiol.">
        <title>The Global Catalogue of Microorganisms (GCM) 10K type strain sequencing project: providing services to taxonomists for standard genome sequencing and annotation.</title>
        <authorList>
            <consortium name="The Broad Institute Genomics Platform"/>
            <consortium name="The Broad Institute Genome Sequencing Center for Infectious Disease"/>
            <person name="Wu L."/>
            <person name="Ma J."/>
        </authorList>
    </citation>
    <scope>NUCLEOTIDE SEQUENCE [LARGE SCALE GENOMIC DNA]</scope>
    <source>
        <strain evidence="8 9">JCM 19585</strain>
    </source>
</reference>
<evidence type="ECO:0000259" key="7">
    <source>
        <dbReference type="Pfam" id="PF00482"/>
    </source>
</evidence>
<feature type="transmembrane region" description="Helical" evidence="6">
    <location>
        <begin position="665"/>
        <end position="682"/>
    </location>
</feature>
<feature type="transmembrane region" description="Helical" evidence="6">
    <location>
        <begin position="441"/>
        <end position="458"/>
    </location>
</feature>
<dbReference type="PANTHER" id="PTHR35402:SF1">
    <property type="entry name" value="TYPE II SECRETION SYSTEM PROTEIN GSPF DOMAIN-CONTAINING PROTEIN"/>
    <property type="match status" value="1"/>
</dbReference>
<dbReference type="RefSeq" id="WP_188882391.1">
    <property type="nucleotide sequence ID" value="NZ_BMPF01000002.1"/>
</dbReference>
<dbReference type="InterPro" id="IPR018076">
    <property type="entry name" value="T2SS_GspF_dom"/>
</dbReference>
<evidence type="ECO:0000256" key="3">
    <source>
        <dbReference type="ARBA" id="ARBA00022692"/>
    </source>
</evidence>
<evidence type="ECO:0000313" key="8">
    <source>
        <dbReference type="EMBL" id="GGL33320.1"/>
    </source>
</evidence>
<feature type="domain" description="Type II secretion system protein GspF" evidence="7">
    <location>
        <begin position="474"/>
        <end position="597"/>
    </location>
</feature>
<evidence type="ECO:0000256" key="5">
    <source>
        <dbReference type="ARBA" id="ARBA00023136"/>
    </source>
</evidence>
<name>A0A830F249_9EURY</name>
<accession>A0A830F249</accession>
<dbReference type="InterPro" id="IPR042094">
    <property type="entry name" value="T2SS_GspF_sf"/>
</dbReference>
<protein>
    <submittedName>
        <fullName evidence="8">Type II secretion protein F</fullName>
    </submittedName>
</protein>
<sequence length="683" mass="74673">MSAGDRDDELGGLPEYEVGQYFPERPAFDREDLERLREEYGRVRAYAKLHPERFRDLQRWLNQGRVGTTYDLYVARSARYAGYATLVGLLVGVVVAYVLANSGLLAGLRSPVPVRGGGLVDLVSANKVGLAASLVAVLLAGAAGVGTFAGRYYYPAMVVSTRRANVEFVLPHAIVYMYALSYGGMNLVEVVEKVADAEDAYGEVANEFESVRRDVDLFGNDLLTALRNTRNLTPSASLERFLDDLVSVLDAGGDVTAFFEEQSDEYLRNAKEEQEDFLETLSIYSEIFITAFVATPLFLIVILMVISFLGGQSLAQMYGLIYVALPVGMGAFLFLVSVLSSAYSYPPTTLDIEEFTDTALGGDALAGDERYAAYRDVQRRERVEAFLADPLRAVRDDPPLALLVSVPLALVLAGAVAVSGFVPLNYALFLEAPARNTARLVVYPLLVAVVPLSLFHELKRGRESAIVRRFPSTLNILSSANSMGIPFTDALELVSRWSTGTLGEELRLVRNDIQWNGDISGALVAFANRLNIPQLSRTMKLVADGSRSTGDLARVLSIAADDTRERYRIERQRRREMSSYIAVVLIGFLVYLMVIVLLDTSYLQPIARLAAEQGAQQAGQIGGPISLTNVPVNTYRMLFFHSVLIQGVGAGLLAGKLAENDVLSGLKYSILLVTLSLIAFAFI</sequence>
<feature type="transmembrane region" description="Helical" evidence="6">
    <location>
        <begin position="86"/>
        <end position="108"/>
    </location>
</feature>
<evidence type="ECO:0000256" key="1">
    <source>
        <dbReference type="ARBA" id="ARBA00004651"/>
    </source>
</evidence>
<evidence type="ECO:0000256" key="6">
    <source>
        <dbReference type="SAM" id="Phobius"/>
    </source>
</evidence>
<keyword evidence="9" id="KW-1185">Reference proteome</keyword>
<keyword evidence="4 6" id="KW-1133">Transmembrane helix</keyword>
<feature type="transmembrane region" description="Helical" evidence="6">
    <location>
        <begin position="315"/>
        <end position="336"/>
    </location>
</feature>
<feature type="transmembrane region" description="Helical" evidence="6">
    <location>
        <begin position="287"/>
        <end position="309"/>
    </location>
</feature>
<comment type="subcellular location">
    <subcellularLocation>
        <location evidence="1">Cell membrane</location>
        <topology evidence="1">Multi-pass membrane protein</topology>
    </subcellularLocation>
</comment>
<dbReference type="InterPro" id="IPR056569">
    <property type="entry name" value="ArlJ-like"/>
</dbReference>
<dbReference type="Pfam" id="PF00482">
    <property type="entry name" value="T2SSF"/>
    <property type="match status" value="2"/>
</dbReference>
<feature type="transmembrane region" description="Helical" evidence="6">
    <location>
        <begin position="638"/>
        <end position="658"/>
    </location>
</feature>
<dbReference type="PANTHER" id="PTHR35402">
    <property type="entry name" value="INTEGRAL MEMBRANE PROTEIN-RELATED"/>
    <property type="match status" value="1"/>
</dbReference>
<proteinExistence type="predicted"/>
<dbReference type="GO" id="GO:0005886">
    <property type="term" value="C:plasma membrane"/>
    <property type="evidence" value="ECO:0007669"/>
    <property type="project" value="UniProtKB-SubCell"/>
</dbReference>
<keyword evidence="2" id="KW-1003">Cell membrane</keyword>
<comment type="caution">
    <text evidence="8">The sequence shown here is derived from an EMBL/GenBank/DDBJ whole genome shotgun (WGS) entry which is preliminary data.</text>
</comment>
<keyword evidence="3 6" id="KW-0812">Transmembrane</keyword>
<feature type="transmembrane region" description="Helical" evidence="6">
    <location>
        <begin position="128"/>
        <end position="154"/>
    </location>
</feature>
<dbReference type="Gene3D" id="1.20.81.30">
    <property type="entry name" value="Type II secretion system (T2SS), domain F"/>
    <property type="match status" value="1"/>
</dbReference>
<gene>
    <name evidence="8" type="ORF">GCM10009037_16200</name>
</gene>
<feature type="domain" description="Type II secretion system protein GspF" evidence="7">
    <location>
        <begin position="176"/>
        <end position="302"/>
    </location>
</feature>
<evidence type="ECO:0000313" key="9">
    <source>
        <dbReference type="Proteomes" id="UP000628840"/>
    </source>
</evidence>
<evidence type="ECO:0000256" key="4">
    <source>
        <dbReference type="ARBA" id="ARBA00022989"/>
    </source>
</evidence>
<dbReference type="AlphaFoldDB" id="A0A830F249"/>
<dbReference type="Proteomes" id="UP000628840">
    <property type="component" value="Unassembled WGS sequence"/>
</dbReference>
<organism evidence="8 9">
    <name type="scientific">Halarchaeum grantii</name>
    <dbReference type="NCBI Taxonomy" id="1193105"/>
    <lineage>
        <taxon>Archaea</taxon>
        <taxon>Methanobacteriati</taxon>
        <taxon>Methanobacteriota</taxon>
        <taxon>Stenosarchaea group</taxon>
        <taxon>Halobacteria</taxon>
        <taxon>Halobacteriales</taxon>
        <taxon>Halobacteriaceae</taxon>
    </lineage>
</organism>
<evidence type="ECO:0000256" key="2">
    <source>
        <dbReference type="ARBA" id="ARBA00022475"/>
    </source>
</evidence>
<dbReference type="EMBL" id="BMPF01000002">
    <property type="protein sequence ID" value="GGL33320.1"/>
    <property type="molecule type" value="Genomic_DNA"/>
</dbReference>
<keyword evidence="5 6" id="KW-0472">Membrane</keyword>